<protein>
    <recommendedName>
        <fullName evidence="3">DUF1570 domain-containing protein</fullName>
    </recommendedName>
</protein>
<dbReference type="AlphaFoldDB" id="A0A345STT1"/>
<keyword evidence="2" id="KW-1185">Reference proteome</keyword>
<evidence type="ECO:0000313" key="2">
    <source>
        <dbReference type="Proteomes" id="UP000249340"/>
    </source>
</evidence>
<dbReference type="Proteomes" id="UP000249340">
    <property type="component" value="Chromosome"/>
</dbReference>
<accession>A0A345STT1</accession>
<dbReference type="OrthoDB" id="5242307at2"/>
<name>A0A345STT1_9ACTN</name>
<organism evidence="1 2">
    <name type="scientific">Peterkaempfera bronchialis</name>
    <dbReference type="NCBI Taxonomy" id="2126346"/>
    <lineage>
        <taxon>Bacteria</taxon>
        <taxon>Bacillati</taxon>
        <taxon>Actinomycetota</taxon>
        <taxon>Actinomycetes</taxon>
        <taxon>Kitasatosporales</taxon>
        <taxon>Streptomycetaceae</taxon>
        <taxon>Peterkaempfera</taxon>
    </lineage>
</organism>
<dbReference type="SUPFAM" id="SSF55486">
    <property type="entry name" value="Metalloproteases ('zincins'), catalytic domain"/>
    <property type="match status" value="1"/>
</dbReference>
<evidence type="ECO:0008006" key="3">
    <source>
        <dbReference type="Google" id="ProtNLM"/>
    </source>
</evidence>
<proteinExistence type="predicted"/>
<dbReference type="EMBL" id="CP031264">
    <property type="protein sequence ID" value="AXI77136.1"/>
    <property type="molecule type" value="Genomic_DNA"/>
</dbReference>
<reference evidence="2" key="1">
    <citation type="submission" date="2018-07" db="EMBL/GenBank/DDBJ databases">
        <title>Streptacidiphilus bronchialis DSM 106435 chromosome.</title>
        <authorList>
            <person name="Batra D."/>
            <person name="Gulvik C.A."/>
        </authorList>
    </citation>
    <scope>NUCLEOTIDE SEQUENCE [LARGE SCALE GENOMIC DNA]</scope>
    <source>
        <strain evidence="2">DSM 106435</strain>
    </source>
</reference>
<gene>
    <name evidence="1" type="ORF">C7M71_006470</name>
</gene>
<dbReference type="KEGG" id="stri:C7M71_006470"/>
<evidence type="ECO:0000313" key="1">
    <source>
        <dbReference type="EMBL" id="AXI77136.1"/>
    </source>
</evidence>
<sequence>MLARRADAVLRRDPAALAATATPAFRPRQAELLRRTAQVPLDSWSHRLTRLERTAAGPTAEVQLDHRIGGYDRHPATATRRITLARADGQWLLAADDPVGGVLLWDLGTVQAVHGRRSLVLGLGDDAELTALSRAADRAVPAVSAVWGSAWADRLLLYAPGSLDQLARLLGAASSDYRGIAAVTTAAPGAPDAAPADRILVNPDAYRELSDLGRQVVTSHEAVHVATRAATRPWTPLWLSEGAADWTAYQGTGRTTRQIAPELATDIAAGRLPSALPTDADFSTTAHGLAQSYELAWFACALIARRHGPQRLVTLYRTIAATGSATADRDTSVDRAMRRVLGTDLAAFTRDWLAALARELG</sequence>